<dbReference type="GO" id="GO:0008356">
    <property type="term" value="P:asymmetric cell division"/>
    <property type="evidence" value="ECO:0007669"/>
    <property type="project" value="InterPro"/>
</dbReference>
<evidence type="ECO:0000313" key="2">
    <source>
        <dbReference type="Proteomes" id="UP000075901"/>
    </source>
</evidence>
<dbReference type="Proteomes" id="UP000075901">
    <property type="component" value="Unassembled WGS sequence"/>
</dbReference>
<reference evidence="2" key="1">
    <citation type="submission" date="2013-09" db="EMBL/GenBank/DDBJ databases">
        <title>The Genome Sequence of Anopheles maculatus species B.</title>
        <authorList>
            <consortium name="The Broad Institute Genomics Platform"/>
            <person name="Neafsey D.E."/>
            <person name="Besansky N."/>
            <person name="Howell P."/>
            <person name="Walton C."/>
            <person name="Young S.K."/>
            <person name="Zeng Q."/>
            <person name="Gargeya S."/>
            <person name="Fitzgerald M."/>
            <person name="Haas B."/>
            <person name="Abouelleil A."/>
            <person name="Allen A.W."/>
            <person name="Alvarado L."/>
            <person name="Arachchi H.M."/>
            <person name="Berlin A.M."/>
            <person name="Chapman S.B."/>
            <person name="Gainer-Dewar J."/>
            <person name="Goldberg J."/>
            <person name="Griggs A."/>
            <person name="Gujja S."/>
            <person name="Hansen M."/>
            <person name="Howarth C."/>
            <person name="Imamovic A."/>
            <person name="Ireland A."/>
            <person name="Larimer J."/>
            <person name="McCowan C."/>
            <person name="Murphy C."/>
            <person name="Pearson M."/>
            <person name="Poon T.W."/>
            <person name="Priest M."/>
            <person name="Roberts A."/>
            <person name="Saif S."/>
            <person name="Shea T."/>
            <person name="Sisk P."/>
            <person name="Sykes S."/>
            <person name="Wortman J."/>
            <person name="Nusbaum C."/>
            <person name="Birren B."/>
        </authorList>
    </citation>
    <scope>NUCLEOTIDE SEQUENCE [LARGE SCALE GENOMIC DNA]</scope>
    <source>
        <strain evidence="2">maculatus3</strain>
    </source>
</reference>
<dbReference type="PANTHER" id="PTHR21386:SF0">
    <property type="entry name" value="PROTEIN INSCUTEABLE HOMOLOG"/>
    <property type="match status" value="1"/>
</dbReference>
<dbReference type="PANTHER" id="PTHR21386">
    <property type="entry name" value="INSCUTEABLE"/>
    <property type="match status" value="1"/>
</dbReference>
<proteinExistence type="predicted"/>
<dbReference type="InterPro" id="IPR039921">
    <property type="entry name" value="Inscuteable"/>
</dbReference>
<dbReference type="GO" id="GO:0008093">
    <property type="term" value="F:cytoskeletal anchor activity"/>
    <property type="evidence" value="ECO:0007669"/>
    <property type="project" value="TreeGrafter"/>
</dbReference>
<dbReference type="GO" id="GO:0045176">
    <property type="term" value="P:apical protein localization"/>
    <property type="evidence" value="ECO:0007669"/>
    <property type="project" value="TreeGrafter"/>
</dbReference>
<dbReference type="EnsemblMetazoa" id="AMAM018379-RA">
    <property type="protein sequence ID" value="AMAM018379-PA"/>
    <property type="gene ID" value="AMAM018379"/>
</dbReference>
<protein>
    <submittedName>
        <fullName evidence="1">Uncharacterized protein</fullName>
    </submittedName>
</protein>
<accession>A0A182T2N0</accession>
<dbReference type="GO" id="GO:0009786">
    <property type="term" value="P:regulation of asymmetric cell division"/>
    <property type="evidence" value="ECO:0007669"/>
    <property type="project" value="TreeGrafter"/>
</dbReference>
<dbReference type="GO" id="GO:0045179">
    <property type="term" value="C:apical cortex"/>
    <property type="evidence" value="ECO:0007669"/>
    <property type="project" value="TreeGrafter"/>
</dbReference>
<evidence type="ECO:0000313" key="1">
    <source>
        <dbReference type="EnsemblMetazoa" id="AMAM018379-PA"/>
    </source>
</evidence>
<keyword evidence="2" id="KW-1185">Reference proteome</keyword>
<dbReference type="GO" id="GO:0000132">
    <property type="term" value="P:establishment of mitotic spindle orientation"/>
    <property type="evidence" value="ECO:0007669"/>
    <property type="project" value="TreeGrafter"/>
</dbReference>
<dbReference type="VEuPathDB" id="VectorBase:AMAM018379"/>
<sequence>MAASVEIIVKTNCCQTLLLCSASLNNMTRIEPTAVYSVMSQDTVDKLRMATEQRGPGASIFLYEQFTSTLYNMSANWKCHHHLTHRSLLAFLVTVLGQKFYDRPASGVESEAQRKTIRNILHVLSRLLSGGSLSSGTSLELIETTIGPVLARIERTLDGQSEHYQDITYVSRRCNESLATTRPSHTKDGSAFEGGQQTVQPAAPHITRLTIHRDPVNGPVMVLDKNRQESYV</sequence>
<name>A0A182T2N0_9DIPT</name>
<dbReference type="AlphaFoldDB" id="A0A182T2N0"/>
<reference evidence="1" key="2">
    <citation type="submission" date="2020-05" db="UniProtKB">
        <authorList>
            <consortium name="EnsemblMetazoa"/>
        </authorList>
    </citation>
    <scope>IDENTIFICATION</scope>
    <source>
        <strain evidence="1">maculatus3</strain>
    </source>
</reference>
<organism evidence="1 2">
    <name type="scientific">Anopheles maculatus</name>
    <dbReference type="NCBI Taxonomy" id="74869"/>
    <lineage>
        <taxon>Eukaryota</taxon>
        <taxon>Metazoa</taxon>
        <taxon>Ecdysozoa</taxon>
        <taxon>Arthropoda</taxon>
        <taxon>Hexapoda</taxon>
        <taxon>Insecta</taxon>
        <taxon>Pterygota</taxon>
        <taxon>Neoptera</taxon>
        <taxon>Endopterygota</taxon>
        <taxon>Diptera</taxon>
        <taxon>Nematocera</taxon>
        <taxon>Culicoidea</taxon>
        <taxon>Culicidae</taxon>
        <taxon>Anophelinae</taxon>
        <taxon>Anopheles</taxon>
        <taxon>Anopheles maculatus group</taxon>
    </lineage>
</organism>